<sequence>MLMSPKNKTPVSKSSILTRSRSVDSPVRTLKKDSKNKQTKHGLKYKPIPFVRGEVLNPESRESVITLKSRETKITPESNETNITRPLTRNLTKTNGHEEQDRHTIEHNKSSCQLSHSSRQSNPAEPVITRNKSLKSSPKNETRTESKMLLRCQSEPENVTDRIVSHPESQITENKHSAESENNETNISETAQRLDANETEQSAIDKSGTGMITQPPNDNPNNTQCKDQNTGALKHEMTINDKIEHSVIEDVSIIDDHSKPTCSENSETNKEGVKNDNIDSVDKNVCSEKLDKNSVSCIVIENKEDKESRDVVGDSVSSIDKDSQENVDLIDHSVWSPQRFTRAMSRQVSTGFVIKSLSIEKENPEIVKSRKNTLMSVDENVEEENSAETGLLDDISLVNSGTLKDISKNKNDNQCKCTVNSENLDSKGDNSGISNPQDNVANEKQIDSDKTSNSNQELKSENLKDFNTHDKDVDNKSKQSDYNVKVSDRTDRVVSPELADLAGGTFSTTSRSATPVSFSRSSSSSPMIAMSPLPLSPFKFIIPLSPLPPSPVRETGLLSPLSEGGDLLSSGGVVDVHHLSTSESETNTPVGTPVPFLFSSDAEREMQTIGKTPCSFHAVAPSDVIHVKPKLSQQKTPSKKSGNLEDSSEITKQRRKRKSIEQVPVVGKKSCTDENISKSQLPGTSVSLSYKVLEREMKNYLTKKNTMLIGEFVQRILSKDETESVMSFLILWTTQALRCSDVDTLYLIHTSTVNDEMTTPFFTDQESKLLSLFNYLIQKNIWTLLRQKVMEALWNCIFLPDIVPVAGRSSLCRFFTGLCKLEGDLEQVRVMFYTCMTSSYLSYATLGLAIVSVWPEILYKSNTGCNTIITVMEHCIMSKLRVDEKQKHDQMSECYTKLCNWTFPLQSSDSLLKSLLHSLDAATKTETTKSCNKALKFELLKSIELLFSIEGLVLFKTTFVQSALNTTMQKWKSRKSETNVDYDLCIIRIVGIVLTKQKDITVRYVNDVIKKYLIPLLNCKYDILEVCTVEVILELSPLSPQLAFNTLYQWYKRNRSSVIESLKVKLEHCRQTLGSKVKFHCPSFS</sequence>
<feature type="region of interest" description="Disordered" evidence="1">
    <location>
        <begin position="627"/>
        <end position="664"/>
    </location>
</feature>
<name>A0ABQ9F093_TEGGR</name>
<proteinExistence type="predicted"/>
<feature type="compositionally biased region" description="Polar residues" evidence="1">
    <location>
        <begin position="199"/>
        <end position="214"/>
    </location>
</feature>
<feature type="region of interest" description="Disordered" evidence="1">
    <location>
        <begin position="68"/>
        <end position="228"/>
    </location>
</feature>
<feature type="region of interest" description="Disordered" evidence="1">
    <location>
        <begin position="502"/>
        <end position="526"/>
    </location>
</feature>
<feature type="compositionally biased region" description="Low complexity" evidence="1">
    <location>
        <begin position="110"/>
        <end position="121"/>
    </location>
</feature>
<feature type="compositionally biased region" description="Basic and acidic residues" evidence="1">
    <location>
        <begin position="138"/>
        <end position="148"/>
    </location>
</feature>
<evidence type="ECO:0000256" key="1">
    <source>
        <dbReference type="SAM" id="MobiDB-lite"/>
    </source>
</evidence>
<accession>A0ABQ9F093</accession>
<keyword evidence="3" id="KW-1185">Reference proteome</keyword>
<organism evidence="2 3">
    <name type="scientific">Tegillarca granosa</name>
    <name type="common">Malaysian cockle</name>
    <name type="synonym">Anadara granosa</name>
    <dbReference type="NCBI Taxonomy" id="220873"/>
    <lineage>
        <taxon>Eukaryota</taxon>
        <taxon>Metazoa</taxon>
        <taxon>Spiralia</taxon>
        <taxon>Lophotrochozoa</taxon>
        <taxon>Mollusca</taxon>
        <taxon>Bivalvia</taxon>
        <taxon>Autobranchia</taxon>
        <taxon>Pteriomorphia</taxon>
        <taxon>Arcoida</taxon>
        <taxon>Arcoidea</taxon>
        <taxon>Arcidae</taxon>
        <taxon>Tegillarca</taxon>
    </lineage>
</organism>
<dbReference type="Proteomes" id="UP001217089">
    <property type="component" value="Unassembled WGS sequence"/>
</dbReference>
<comment type="caution">
    <text evidence="2">The sequence shown here is derived from an EMBL/GenBank/DDBJ whole genome shotgun (WGS) entry which is preliminary data.</text>
</comment>
<feature type="compositionally biased region" description="Polar residues" evidence="1">
    <location>
        <begin position="75"/>
        <end position="94"/>
    </location>
</feature>
<reference evidence="2 3" key="1">
    <citation type="submission" date="2022-12" db="EMBL/GenBank/DDBJ databases">
        <title>Chromosome-level genome of Tegillarca granosa.</title>
        <authorList>
            <person name="Kim J."/>
        </authorList>
    </citation>
    <scope>NUCLEOTIDE SEQUENCE [LARGE SCALE GENOMIC DNA]</scope>
    <source>
        <strain evidence="2">Teg-2019</strain>
        <tissue evidence="2">Adductor muscle</tissue>
    </source>
</reference>
<feature type="compositionally biased region" description="Basic and acidic residues" evidence="1">
    <location>
        <begin position="458"/>
        <end position="479"/>
    </location>
</feature>
<feature type="compositionally biased region" description="Basic and acidic residues" evidence="1">
    <location>
        <begin position="267"/>
        <end position="277"/>
    </location>
</feature>
<feature type="region of interest" description="Disordered" evidence="1">
    <location>
        <begin position="1"/>
        <end position="46"/>
    </location>
</feature>
<feature type="compositionally biased region" description="Polar residues" evidence="1">
    <location>
        <begin position="420"/>
        <end position="442"/>
    </location>
</feature>
<feature type="region of interest" description="Disordered" evidence="1">
    <location>
        <begin position="257"/>
        <end position="277"/>
    </location>
</feature>
<feature type="compositionally biased region" description="Polar residues" evidence="1">
    <location>
        <begin position="631"/>
        <end position="645"/>
    </location>
</feature>
<feature type="compositionally biased region" description="Polar residues" evidence="1">
    <location>
        <begin position="1"/>
        <end position="20"/>
    </location>
</feature>
<protein>
    <submittedName>
        <fullName evidence="2">Uncharacterized protein</fullName>
    </submittedName>
</protein>
<dbReference type="EMBL" id="JARBDR010000640">
    <property type="protein sequence ID" value="KAJ8309662.1"/>
    <property type="molecule type" value="Genomic_DNA"/>
</dbReference>
<evidence type="ECO:0000313" key="3">
    <source>
        <dbReference type="Proteomes" id="UP001217089"/>
    </source>
</evidence>
<feature type="compositionally biased region" description="Low complexity" evidence="1">
    <location>
        <begin position="510"/>
        <end position="526"/>
    </location>
</feature>
<evidence type="ECO:0000313" key="2">
    <source>
        <dbReference type="EMBL" id="KAJ8309662.1"/>
    </source>
</evidence>
<gene>
    <name evidence="2" type="ORF">KUTeg_011527</name>
</gene>
<feature type="region of interest" description="Disordered" evidence="1">
    <location>
        <begin position="420"/>
        <end position="489"/>
    </location>
</feature>
<feature type="compositionally biased region" description="Basic and acidic residues" evidence="1">
    <location>
        <begin position="95"/>
        <end position="109"/>
    </location>
</feature>